<dbReference type="EMBL" id="FUXU01000015">
    <property type="protein sequence ID" value="SKA51549.1"/>
    <property type="molecule type" value="Genomic_DNA"/>
</dbReference>
<dbReference type="Proteomes" id="UP000190162">
    <property type="component" value="Unassembled WGS sequence"/>
</dbReference>
<proteinExistence type="predicted"/>
<sequence>MNDKVKTNGEKYDLSQVVELELVNNYHDLLGCIVRANGDMPKDRSDWDFHKGTSRIWEVRHTDGVAQVWGVVEDEVEVLKLIDFNGESPNHSSDDLVFPNNE</sequence>
<evidence type="ECO:0000313" key="2">
    <source>
        <dbReference type="Proteomes" id="UP000190162"/>
    </source>
</evidence>
<gene>
    <name evidence="1" type="ORF">SAMN02745132_01634</name>
</gene>
<dbReference type="RefSeq" id="WP_078752036.1">
    <property type="nucleotide sequence ID" value="NZ_FUXU01000015.1"/>
</dbReference>
<keyword evidence="2" id="KW-1185">Reference proteome</keyword>
<name>A0A1T4UFT1_9GAMM</name>
<organism evidence="1 2">
    <name type="scientific">Enterovibrio nigricans DSM 22720</name>
    <dbReference type="NCBI Taxonomy" id="1121868"/>
    <lineage>
        <taxon>Bacteria</taxon>
        <taxon>Pseudomonadati</taxon>
        <taxon>Pseudomonadota</taxon>
        <taxon>Gammaproteobacteria</taxon>
        <taxon>Vibrionales</taxon>
        <taxon>Vibrionaceae</taxon>
        <taxon>Enterovibrio</taxon>
    </lineage>
</organism>
<evidence type="ECO:0000313" key="1">
    <source>
        <dbReference type="EMBL" id="SKA51549.1"/>
    </source>
</evidence>
<accession>A0A1T4UFT1</accession>
<protein>
    <submittedName>
        <fullName evidence="1">Uncharacterized protein</fullName>
    </submittedName>
</protein>
<dbReference type="AlphaFoldDB" id="A0A1T4UFT1"/>
<reference evidence="2" key="1">
    <citation type="submission" date="2017-02" db="EMBL/GenBank/DDBJ databases">
        <authorList>
            <person name="Varghese N."/>
            <person name="Submissions S."/>
        </authorList>
    </citation>
    <scope>NUCLEOTIDE SEQUENCE [LARGE SCALE GENOMIC DNA]</scope>
    <source>
        <strain evidence="2">DSM 22720</strain>
    </source>
</reference>